<dbReference type="InterPro" id="IPR037824">
    <property type="entry name" value="GH94N_2_NdvB"/>
</dbReference>
<feature type="transmembrane region" description="Helical" evidence="4">
    <location>
        <begin position="435"/>
        <end position="457"/>
    </location>
</feature>
<feature type="compositionally biased region" description="Basic and acidic residues" evidence="3">
    <location>
        <begin position="2007"/>
        <end position="2020"/>
    </location>
</feature>
<dbReference type="SMART" id="SM01068">
    <property type="entry name" value="CBM_X"/>
    <property type="match status" value="2"/>
</dbReference>
<feature type="domain" description="Glycosyl hydrolase 94 supersandwich" evidence="5">
    <location>
        <begin position="1541"/>
        <end position="1819"/>
    </location>
</feature>
<feature type="domain" description="Glycosyl hydrolase 94 supersandwich" evidence="5">
    <location>
        <begin position="2061"/>
        <end position="2329"/>
    </location>
</feature>
<dbReference type="InterPro" id="IPR037820">
    <property type="entry name" value="GH94N_NdvB"/>
</dbReference>
<dbReference type="Gene3D" id="2.60.420.10">
    <property type="entry name" value="Maltose phosphorylase, domain 3"/>
    <property type="match status" value="1"/>
</dbReference>
<evidence type="ECO:0000256" key="4">
    <source>
        <dbReference type="SAM" id="Phobius"/>
    </source>
</evidence>
<dbReference type="Proteomes" id="UP001139477">
    <property type="component" value="Unassembled WGS sequence"/>
</dbReference>
<organism evidence="8 9">
    <name type="scientific">Limimaricola litoreus</name>
    <dbReference type="NCBI Taxonomy" id="2955316"/>
    <lineage>
        <taxon>Bacteria</taxon>
        <taxon>Pseudomonadati</taxon>
        <taxon>Pseudomonadota</taxon>
        <taxon>Alphaproteobacteria</taxon>
        <taxon>Rhodobacterales</taxon>
        <taxon>Paracoccaceae</taxon>
        <taxon>Limimaricola</taxon>
    </lineage>
</organism>
<feature type="compositionally biased region" description="Basic and acidic residues" evidence="3">
    <location>
        <begin position="2028"/>
        <end position="2045"/>
    </location>
</feature>
<keyword evidence="9" id="KW-1185">Reference proteome</keyword>
<dbReference type="CDD" id="cd11756">
    <property type="entry name" value="GH94N_ChvB_NdvB_1_like"/>
    <property type="match status" value="1"/>
</dbReference>
<dbReference type="GO" id="GO:0005975">
    <property type="term" value="P:carbohydrate metabolic process"/>
    <property type="evidence" value="ECO:0007669"/>
    <property type="project" value="InterPro"/>
</dbReference>
<reference evidence="8" key="1">
    <citation type="submission" date="2022-06" db="EMBL/GenBank/DDBJ databases">
        <title>Limimaricola sediminis sp. nov., isolated from an intertidal sediment.</title>
        <authorList>
            <person name="Shao X."/>
        </authorList>
    </citation>
    <scope>NUCLEOTIDE SEQUENCE</scope>
    <source>
        <strain evidence="8">ASW11-118</strain>
    </source>
</reference>
<feature type="transmembrane region" description="Helical" evidence="4">
    <location>
        <begin position="951"/>
        <end position="971"/>
    </location>
</feature>
<feature type="domain" description="Glycosyl hydrolase 94 catalytic" evidence="7">
    <location>
        <begin position="2348"/>
        <end position="2772"/>
    </location>
</feature>
<evidence type="ECO:0000313" key="8">
    <source>
        <dbReference type="EMBL" id="MCP1167380.1"/>
    </source>
</evidence>
<feature type="transmembrane region" description="Helical" evidence="4">
    <location>
        <begin position="924"/>
        <end position="944"/>
    </location>
</feature>
<protein>
    <submittedName>
        <fullName evidence="8">Protein ndvB</fullName>
    </submittedName>
</protein>
<keyword evidence="2" id="KW-0808">Transferase</keyword>
<evidence type="ECO:0000259" key="7">
    <source>
        <dbReference type="Pfam" id="PF17167"/>
    </source>
</evidence>
<dbReference type="Pfam" id="PF10091">
    <property type="entry name" value="Glycoamylase"/>
    <property type="match status" value="1"/>
</dbReference>
<evidence type="ECO:0000313" key="9">
    <source>
        <dbReference type="Proteomes" id="UP001139477"/>
    </source>
</evidence>
<gene>
    <name evidence="8" type="ORF">NHG85_02370</name>
</gene>
<feature type="region of interest" description="Disordered" evidence="3">
    <location>
        <begin position="2006"/>
        <end position="2048"/>
    </location>
</feature>
<feature type="transmembrane region" description="Helical" evidence="4">
    <location>
        <begin position="801"/>
        <end position="818"/>
    </location>
</feature>
<evidence type="ECO:0000259" key="6">
    <source>
        <dbReference type="Pfam" id="PF10091"/>
    </source>
</evidence>
<dbReference type="SUPFAM" id="SSF74650">
    <property type="entry name" value="Galactose mutarotase-like"/>
    <property type="match status" value="2"/>
</dbReference>
<dbReference type="PANTHER" id="PTHR37469">
    <property type="entry name" value="CELLOBIONIC ACID PHOSPHORYLASE-RELATED"/>
    <property type="match status" value="1"/>
</dbReference>
<dbReference type="InterPro" id="IPR010383">
    <property type="entry name" value="Glyco_hydrolase_94_b-supersand"/>
</dbReference>
<dbReference type="Pfam" id="PF17167">
    <property type="entry name" value="Glyco_hydro_94"/>
    <property type="match status" value="1"/>
</dbReference>
<keyword evidence="4" id="KW-0472">Membrane</keyword>
<proteinExistence type="predicted"/>
<dbReference type="InterPro" id="IPR033432">
    <property type="entry name" value="GH94_catalytic"/>
</dbReference>
<dbReference type="PANTHER" id="PTHR37469:SF2">
    <property type="entry name" value="CELLOBIONIC ACID PHOSPHORYLASE"/>
    <property type="match status" value="1"/>
</dbReference>
<dbReference type="GO" id="GO:0030246">
    <property type="term" value="F:carbohydrate binding"/>
    <property type="evidence" value="ECO:0007669"/>
    <property type="project" value="InterPro"/>
</dbReference>
<dbReference type="Gene3D" id="2.70.98.40">
    <property type="entry name" value="Glycoside hydrolase, family 65, N-terminal domain"/>
    <property type="match status" value="2"/>
</dbReference>
<dbReference type="Gene3D" id="1.50.10.140">
    <property type="match status" value="2"/>
</dbReference>
<keyword evidence="1" id="KW-0328">Glycosyltransferase</keyword>
<feature type="transmembrane region" description="Helical" evidence="4">
    <location>
        <begin position="824"/>
        <end position="843"/>
    </location>
</feature>
<dbReference type="InterPro" id="IPR011013">
    <property type="entry name" value="Gal_mutarotase_sf_dom"/>
</dbReference>
<evidence type="ECO:0000256" key="1">
    <source>
        <dbReference type="ARBA" id="ARBA00022676"/>
    </source>
</evidence>
<dbReference type="SUPFAM" id="SSF48208">
    <property type="entry name" value="Six-hairpin glycosidases"/>
    <property type="match status" value="1"/>
</dbReference>
<dbReference type="InterPro" id="IPR012341">
    <property type="entry name" value="6hp_glycosidase-like_sf"/>
</dbReference>
<dbReference type="CDD" id="cd11753">
    <property type="entry name" value="GH94N_ChvB_NdvB_2_like"/>
    <property type="match status" value="1"/>
</dbReference>
<evidence type="ECO:0000256" key="3">
    <source>
        <dbReference type="SAM" id="MobiDB-lite"/>
    </source>
</evidence>
<dbReference type="InterPro" id="IPR037018">
    <property type="entry name" value="GH65_N"/>
</dbReference>
<feature type="domain" description="Glycoamylase-like" evidence="6">
    <location>
        <begin position="1290"/>
        <end position="1497"/>
    </location>
</feature>
<keyword evidence="4" id="KW-1133">Transmembrane helix</keyword>
<keyword evidence="4" id="KW-0812">Transmembrane</keyword>
<dbReference type="InterPro" id="IPR019282">
    <property type="entry name" value="Glycoamylase-like_cons_dom"/>
</dbReference>
<dbReference type="Gene3D" id="1.50.10.10">
    <property type="match status" value="1"/>
</dbReference>
<dbReference type="InterPro" id="IPR052047">
    <property type="entry name" value="GH94_Enzymes"/>
</dbReference>
<accession>A0A9X2FPC8</accession>
<name>A0A9X2FPC8_9RHOB</name>
<feature type="transmembrane region" description="Helical" evidence="4">
    <location>
        <begin position="401"/>
        <end position="423"/>
    </location>
</feature>
<dbReference type="InterPro" id="IPR008928">
    <property type="entry name" value="6-hairpin_glycosidase_sf"/>
</dbReference>
<dbReference type="RefSeq" id="WP_253329451.1">
    <property type="nucleotide sequence ID" value="NZ_JAMYXC010000029.1"/>
</dbReference>
<dbReference type="EMBL" id="JAMYXC010000029">
    <property type="protein sequence ID" value="MCP1167380.1"/>
    <property type="molecule type" value="Genomic_DNA"/>
</dbReference>
<evidence type="ECO:0000259" key="5">
    <source>
        <dbReference type="Pfam" id="PF06165"/>
    </source>
</evidence>
<comment type="caution">
    <text evidence="8">The sequence shown here is derived from an EMBL/GenBank/DDBJ whole genome shotgun (WGS) entry which is preliminary data.</text>
</comment>
<dbReference type="Pfam" id="PF06165">
    <property type="entry name" value="GH94_b-supersand"/>
    <property type="match status" value="2"/>
</dbReference>
<feature type="transmembrane region" description="Helical" evidence="4">
    <location>
        <begin position="864"/>
        <end position="888"/>
    </location>
</feature>
<sequence>MTFHASQALRPPHGHGEYLSDLQLADLGRDLAGRSRVEVPFGFGAIMPRRARQLREQTATIYRRVFRASQGEQLIGPAEEWLLDNFHLVDENIRQVEQALPPRYIRQLPQVAISEGHAAPRVVAFAWKFASHSAFEFDAARLTAMVNGYQAIHPFLIGELWALPSMLRFILVEEFAGLAQRIDRARTMRDRANILADRIVALNGAPEHGLLEAEITACEDDSFASQLLYRLRDAPERTHAAIDWLDEALIRRGSDAEEVLIAEETHQSAETVLIASIIRSLRAIDDLDWMKWFSSVSLVDAALAERSNFAALDFKSRNQYRNAVEELARQSGHSELEVVEAALRLFEAEARGRGGAGARVPRPEHPDIGFWLVGPCRPGLERDLGARLPLKKRAERGYRRLGWLAVAGPILLLTVLIVAAGMVTLSLAGLSAWQVLLLCLLAALPASEAASGLFNFAASLLKGPVRLVGFEFPRGVPEEAATLVVVPCLLSSRDAIDDLCRHLEVHYLANPTGQVTFALISDWSDSPTETAPDDAELLDHARDRIDRLARLYAHDGRRRFHLLHRARQYNASEGVWMGWERKRGKLTELNLLLRGDADTSFLPTDTALPEGIQYVMTLDSDTRLTRDAVTKLVGKMAHPLNHPVLDHDTGRVTRGWSIMQPRVTPSLTTGAEASTFQRVFSRDRGLDPYVFTVSDTYQDLLGEGSFTGKGLYHVDTVRRVLTHAFGENAILSHDLAEGAIARCALVTDVELIEDFPTRYEVEAARQHRWARGDVQLLPLILSASGIGALGRWKMIDNLRRILVPIFWIAASVSGWILLGRVSALVWQMFLILSLFVGPTLQLIRSGLPPAVDMVTRTHLRSLAVDVAASTAQVGLRILFLPHAAALMLDATVRSLYRVLISRRHLLEWRSVGASGVTTAPGLPGYYRIMLWPVLVLLAGLPLLYRLSAPGLPIALAFGLVWSLAPAVAWYVSRSAETEDRLDIDPADRAALRRIARRTWEYFDRFVTEEHNWLPPDNFQEDPEPVVAGRTSPTNIGLYLLSTVSARDFGWIALRDAIGRVERTLATVETMEMLRGHLYNWYDTRTLAPLMPQYVSTVDSGNLAGHLVALSATLREWGAAPYVHLWTGVEGIGDVASILREELAAVPDDRRTIRPLRQRLEERLAGFERSLETVRRAPETASVRTHTLLAIAEDIDNLGLGFASEYGERAIAVRHWSARLKAVCAAGLADATLGMSATEELRARLERIAELARRLAFSMDFSFLMQPDQRLLSIGYNPVEGKLDTSCYDLLASEARLTSLFAVAKGDLPNEHWFRLGRQLVSVGARGALMSWSGSMFEYLMPPLVMQEQTGGLLNQSNMLSVKAQIDYGRRRRVPWGISEAAYNARDREMTYQYSNFGVPLLGLKRGLASDLVIAPYASLLASQYRPRAAVANLERLRDMGARGDYGFYDAIDFTPARLPEGTRHAVVRTYMAHHQGMSIVAVANVVSQGLMRTRFHSDPVIEAAELLLQERSPHEVPVIVALTEENARLTGSAQLTSTALREIDDPTRAGRAVNLLSNGHYSIMLTATGAGSAVWNGLAVTRFRPDPVEQVWGSFLFLRDLETGDWWSATAAPRAAPGETAHAVFSDSKAEFYKTVGTLRSRVDVIVASEVDAEGRALTLCNDGETDRIVEVTSYAEPVIAPARSDAAHPVFSKMFIRTEIAEAGAVIHAWRNKRSPDELDMHVAHLLAGSGGGRSTSAETDRRRFIGRGRTLRTAAAFDPDAPRFGGAEPSDGYTLDPILSLRRKVRVPAGKEIRLVFWTIAAPNRAEAEAAITRYMHPEAFDREAMHAWTRSQIHLHHVGVDPAEAAIFQALAASFVLPDRSLGAASDARRLGAQSMLWRLSISGDAPILTIRIDAEADLEVLREALRAHEYLRSRGLLIDLVILNEHATSYAQDLQMAIETICASSRHRALMGGGLAHVFALRRDLMDEATCETLLGASRAVFHARNGRLSIQLGRAARLAGRGRSDAEARPDHETRPGWPARLVVDRPKGGQKPPEPRGGDGLEFWNGIGGFDARRREYVIRPEAGVPTPHPWINVIANMRFGIQVSADGAVSSWSVNSRDHQLTPWSNDPVIDRPGEAIYVVDRDTGMMFNPLPRLDTAGGARFEARHGMGYSLFRREGGDLAMTLTHRVAAEDPVRLSRLELKNTGERRLRLRITGYAEWVLGHDRARTAPFVAVRADPAAGLMTACNPFDTEFPGRVAFLACSEPVAAFTADRGRVLGGGDVWRPEAVMRGQHLGDETETHGDPCAAIATDLVLEPGQSARLSFLLGDGADAGEVQALARRHLAAERDSQIDPCDAAAAAWAPLLDTLQIETPDPAMDLMVNAWLPYQGIVCRLRARSAFYQASGAFGFRDQLQDTLAFLWQDPGLARRQILNAAGRQFIEGDFQHWWLPQSGAGVRTTISDDCVWLAYAVCHFVAGTGDVSLLDEVLPFLSGPPIPEGAHDAYFQPETTQEIASVYEHAALGLDLAISRTGAHGLPLILGGDWNDGMNRVGEAGRGESVWLGWFLAHALDRLGAIALQRGDSARADAWAAHLVSLREALDTAGWDGEWYRRGYYDDGTPLGSTTSEECRIDSIAQSWSVMSGLADQERSAQAMTSVLAHLPDREAGLIRLFAPPFARTPQDPGYIKGYPPGVRENGGQYTHAAAWVAYALAEMGQGDAAHDCFSMLNPIRHALNPAAVATYRTEPYAVAADIYSEGERQGRGGWTWYTGSAGWLYRAAVEGILGIRQSGGRVIVRPNLPDAWPGYSARLKIEGTVHEIDVTRSDDGSLVIKVDGTELHETESICL</sequence>
<dbReference type="GO" id="GO:0016757">
    <property type="term" value="F:glycosyltransferase activity"/>
    <property type="evidence" value="ECO:0007669"/>
    <property type="project" value="UniProtKB-KW"/>
</dbReference>
<evidence type="ECO:0000256" key="2">
    <source>
        <dbReference type="ARBA" id="ARBA00022679"/>
    </source>
</evidence>